<dbReference type="AlphaFoldDB" id="A0A194X2Z1"/>
<dbReference type="OrthoDB" id="548867at2759"/>
<dbReference type="SUPFAM" id="SSF52540">
    <property type="entry name" value="P-loop containing nucleoside triphosphate hydrolases"/>
    <property type="match status" value="1"/>
</dbReference>
<dbReference type="InterPro" id="IPR005654">
    <property type="entry name" value="ATPase_AFG1-like"/>
</dbReference>
<evidence type="ECO:0000313" key="4">
    <source>
        <dbReference type="EMBL" id="KUJ14551.1"/>
    </source>
</evidence>
<accession>A0A194X2Z1</accession>
<dbReference type="NCBIfam" id="NF040713">
    <property type="entry name" value="ZapE"/>
    <property type="match status" value="1"/>
</dbReference>
<dbReference type="PANTHER" id="PTHR12169">
    <property type="entry name" value="ATPASE N2B"/>
    <property type="match status" value="1"/>
</dbReference>
<keyword evidence="5" id="KW-1185">Reference proteome</keyword>
<dbReference type="GeneID" id="28818219"/>
<evidence type="ECO:0008006" key="6">
    <source>
        <dbReference type="Google" id="ProtNLM"/>
    </source>
</evidence>
<protein>
    <recommendedName>
        <fullName evidence="6">AFG1-like ATPase</fullName>
    </recommendedName>
</protein>
<evidence type="ECO:0000256" key="3">
    <source>
        <dbReference type="ARBA" id="ARBA00022840"/>
    </source>
</evidence>
<evidence type="ECO:0000256" key="2">
    <source>
        <dbReference type="ARBA" id="ARBA00022741"/>
    </source>
</evidence>
<keyword evidence="2" id="KW-0547">Nucleotide-binding</keyword>
<dbReference type="Gene3D" id="3.40.50.300">
    <property type="entry name" value="P-loop containing nucleotide triphosphate hydrolases"/>
    <property type="match status" value="1"/>
</dbReference>
<dbReference type="InterPro" id="IPR027417">
    <property type="entry name" value="P-loop_NTPase"/>
</dbReference>
<dbReference type="PANTHER" id="PTHR12169:SF6">
    <property type="entry name" value="AFG1-LIKE ATPASE"/>
    <property type="match status" value="1"/>
</dbReference>
<feature type="non-terminal residue" evidence="4">
    <location>
        <position position="246"/>
    </location>
</feature>
<sequence length="246" mass="28045">MSRSTLQSAYKALLKHQRLLQNPCQAALVTHLANLQADLALRNHNQGSPKGVYIYGDVGIGKSRIADLFAATLPPSISSRRIHFHEFMMDIHMRLHHAHPQAFYAGDPLIQIGRDIRNESRVLCFDEFQVTDIADAMILRRVFGAIWESGGVMVSTSNRPPEKLYENGLNRSLFLPFVDELRRRCEVWKMEGKEDYRMSSGGERRVNVFFTEAHDFERDFRGAVGGLELEAMEFPVQMGRKLRIAA</sequence>
<dbReference type="GO" id="GO:0005524">
    <property type="term" value="F:ATP binding"/>
    <property type="evidence" value="ECO:0007669"/>
    <property type="project" value="UniProtKB-KW"/>
</dbReference>
<dbReference type="GO" id="GO:0016887">
    <property type="term" value="F:ATP hydrolysis activity"/>
    <property type="evidence" value="ECO:0007669"/>
    <property type="project" value="InterPro"/>
</dbReference>
<dbReference type="Pfam" id="PF03969">
    <property type="entry name" value="AFG1_ATPase"/>
    <property type="match status" value="1"/>
</dbReference>
<dbReference type="KEGG" id="psco:LY89DRAFT_563276"/>
<evidence type="ECO:0000313" key="5">
    <source>
        <dbReference type="Proteomes" id="UP000070700"/>
    </source>
</evidence>
<name>A0A194X2Z1_MOLSC</name>
<evidence type="ECO:0000256" key="1">
    <source>
        <dbReference type="ARBA" id="ARBA00010322"/>
    </source>
</evidence>
<dbReference type="Proteomes" id="UP000070700">
    <property type="component" value="Unassembled WGS sequence"/>
</dbReference>
<reference evidence="4 5" key="1">
    <citation type="submission" date="2015-10" db="EMBL/GenBank/DDBJ databases">
        <title>Full genome of DAOMC 229536 Phialocephala scopiformis, a fungal endophyte of spruce producing the potent anti-insectan compound rugulosin.</title>
        <authorList>
            <consortium name="DOE Joint Genome Institute"/>
            <person name="Walker A.K."/>
            <person name="Frasz S.L."/>
            <person name="Seifert K.A."/>
            <person name="Miller J.D."/>
            <person name="Mondo S.J."/>
            <person name="Labutti K."/>
            <person name="Lipzen A."/>
            <person name="Dockter R."/>
            <person name="Kennedy M."/>
            <person name="Grigoriev I.V."/>
            <person name="Spatafora J.W."/>
        </authorList>
    </citation>
    <scope>NUCLEOTIDE SEQUENCE [LARGE SCALE GENOMIC DNA]</scope>
    <source>
        <strain evidence="4 5">CBS 120377</strain>
    </source>
</reference>
<dbReference type="RefSeq" id="XP_018068906.1">
    <property type="nucleotide sequence ID" value="XM_018208493.1"/>
</dbReference>
<organism evidence="4 5">
    <name type="scientific">Mollisia scopiformis</name>
    <name type="common">Conifer needle endophyte fungus</name>
    <name type="synonym">Phialocephala scopiformis</name>
    <dbReference type="NCBI Taxonomy" id="149040"/>
    <lineage>
        <taxon>Eukaryota</taxon>
        <taxon>Fungi</taxon>
        <taxon>Dikarya</taxon>
        <taxon>Ascomycota</taxon>
        <taxon>Pezizomycotina</taxon>
        <taxon>Leotiomycetes</taxon>
        <taxon>Helotiales</taxon>
        <taxon>Mollisiaceae</taxon>
        <taxon>Mollisia</taxon>
    </lineage>
</organism>
<proteinExistence type="inferred from homology"/>
<dbReference type="EMBL" id="KQ947420">
    <property type="protein sequence ID" value="KUJ14551.1"/>
    <property type="molecule type" value="Genomic_DNA"/>
</dbReference>
<comment type="similarity">
    <text evidence="1">Belongs to the AFG1 ATPase family.</text>
</comment>
<dbReference type="InParanoid" id="A0A194X2Z1"/>
<gene>
    <name evidence="4" type="ORF">LY89DRAFT_563276</name>
</gene>
<dbReference type="GO" id="GO:0005739">
    <property type="term" value="C:mitochondrion"/>
    <property type="evidence" value="ECO:0007669"/>
    <property type="project" value="TreeGrafter"/>
</dbReference>
<keyword evidence="3" id="KW-0067">ATP-binding</keyword>